<gene>
    <name evidence="6" type="primary">MED10</name>
    <name evidence="7" type="ORF">BU23DRAFT_535594</name>
</gene>
<comment type="function">
    <text evidence="6">Component of the Mediator complex, a coactivator involved in the regulated transcription of nearly all RNA polymerase II-dependent genes. Mediator functions as a bridge to convey information from gene-specific regulatory proteins to the basal RNA polymerase II transcription machinery. Mediator is recruited to promoters by direct interactions with regulatory proteins and serves as a scaffold for the assembly of a functional preinitiation complex with RNA polymerase II and the general transcription factors.</text>
</comment>
<dbReference type="InterPro" id="IPR019145">
    <property type="entry name" value="Mediator_Med10"/>
</dbReference>
<sequence length="148" mass="16396">MAASNSSGAIVVVEDQMKEIVQSLYNLIVQGYDHQGAPTIGAMRRDISHLIEQLVKLSQTAPSVHIDIPPEVTAYVENSRNPDIFTREFVETVQRMNQQLKGRHDAYRLLQATLARDFIRSIPELEGDIIKTIEATGGKVPPSEPTTA</sequence>
<evidence type="ECO:0000256" key="2">
    <source>
        <dbReference type="ARBA" id="ARBA00005389"/>
    </source>
</evidence>
<dbReference type="Pfam" id="PF09748">
    <property type="entry name" value="Med10"/>
    <property type="match status" value="1"/>
</dbReference>
<keyword evidence="4 6" id="KW-0804">Transcription</keyword>
<evidence type="ECO:0000256" key="5">
    <source>
        <dbReference type="ARBA" id="ARBA00023242"/>
    </source>
</evidence>
<dbReference type="GO" id="GO:0003712">
    <property type="term" value="F:transcription coregulator activity"/>
    <property type="evidence" value="ECO:0007669"/>
    <property type="project" value="InterPro"/>
</dbReference>
<evidence type="ECO:0000313" key="7">
    <source>
        <dbReference type="EMBL" id="KAF1971964.1"/>
    </source>
</evidence>
<evidence type="ECO:0000256" key="4">
    <source>
        <dbReference type="ARBA" id="ARBA00023163"/>
    </source>
</evidence>
<protein>
    <recommendedName>
        <fullName evidence="6">Mediator of RNA polymerase II transcription subunit 10</fullName>
    </recommendedName>
    <alternativeName>
        <fullName evidence="6">Mediator complex subunit 10</fullName>
    </alternativeName>
</protein>
<comment type="similarity">
    <text evidence="2 6">Belongs to the Mediator complex subunit 10 family.</text>
</comment>
<keyword evidence="6" id="KW-0010">Activator</keyword>
<dbReference type="OrthoDB" id="337270at2759"/>
<reference evidence="7" key="1">
    <citation type="journal article" date="2020" name="Stud. Mycol.">
        <title>101 Dothideomycetes genomes: a test case for predicting lifestyles and emergence of pathogens.</title>
        <authorList>
            <person name="Haridas S."/>
            <person name="Albert R."/>
            <person name="Binder M."/>
            <person name="Bloem J."/>
            <person name="Labutti K."/>
            <person name="Salamov A."/>
            <person name="Andreopoulos B."/>
            <person name="Baker S."/>
            <person name="Barry K."/>
            <person name="Bills G."/>
            <person name="Bluhm B."/>
            <person name="Cannon C."/>
            <person name="Castanera R."/>
            <person name="Culley D."/>
            <person name="Daum C."/>
            <person name="Ezra D."/>
            <person name="Gonzalez J."/>
            <person name="Henrissat B."/>
            <person name="Kuo A."/>
            <person name="Liang C."/>
            <person name="Lipzen A."/>
            <person name="Lutzoni F."/>
            <person name="Magnuson J."/>
            <person name="Mondo S."/>
            <person name="Nolan M."/>
            <person name="Ohm R."/>
            <person name="Pangilinan J."/>
            <person name="Park H.-J."/>
            <person name="Ramirez L."/>
            <person name="Alfaro M."/>
            <person name="Sun H."/>
            <person name="Tritt A."/>
            <person name="Yoshinaga Y."/>
            <person name="Zwiers L.-H."/>
            <person name="Turgeon B."/>
            <person name="Goodwin S."/>
            <person name="Spatafora J."/>
            <person name="Crous P."/>
            <person name="Grigoriev I."/>
        </authorList>
    </citation>
    <scope>NUCLEOTIDE SEQUENCE</scope>
    <source>
        <strain evidence="7">CBS 107.79</strain>
    </source>
</reference>
<accession>A0A6A5V4J7</accession>
<comment type="subcellular location">
    <subcellularLocation>
        <location evidence="1 6">Nucleus</location>
    </subcellularLocation>
</comment>
<dbReference type="GO" id="GO:0006357">
    <property type="term" value="P:regulation of transcription by RNA polymerase II"/>
    <property type="evidence" value="ECO:0007669"/>
    <property type="project" value="InterPro"/>
</dbReference>
<keyword evidence="3 6" id="KW-0805">Transcription regulation</keyword>
<dbReference type="Proteomes" id="UP000800036">
    <property type="component" value="Unassembled WGS sequence"/>
</dbReference>
<keyword evidence="5 6" id="KW-0539">Nucleus</keyword>
<dbReference type="GO" id="GO:0016592">
    <property type="term" value="C:mediator complex"/>
    <property type="evidence" value="ECO:0007669"/>
    <property type="project" value="InterPro"/>
</dbReference>
<dbReference type="EMBL" id="ML976690">
    <property type="protein sequence ID" value="KAF1971964.1"/>
    <property type="molecule type" value="Genomic_DNA"/>
</dbReference>
<evidence type="ECO:0000313" key="8">
    <source>
        <dbReference type="Proteomes" id="UP000800036"/>
    </source>
</evidence>
<evidence type="ECO:0000256" key="3">
    <source>
        <dbReference type="ARBA" id="ARBA00023015"/>
    </source>
</evidence>
<proteinExistence type="inferred from homology"/>
<comment type="subunit">
    <text evidence="6">Component of the Mediator complex.</text>
</comment>
<evidence type="ECO:0000256" key="6">
    <source>
        <dbReference type="RuleBase" id="RU364146"/>
    </source>
</evidence>
<keyword evidence="8" id="KW-1185">Reference proteome</keyword>
<dbReference type="AlphaFoldDB" id="A0A6A5V4J7"/>
<name>A0A6A5V4J7_9PLEO</name>
<organism evidence="7 8">
    <name type="scientific">Bimuria novae-zelandiae CBS 107.79</name>
    <dbReference type="NCBI Taxonomy" id="1447943"/>
    <lineage>
        <taxon>Eukaryota</taxon>
        <taxon>Fungi</taxon>
        <taxon>Dikarya</taxon>
        <taxon>Ascomycota</taxon>
        <taxon>Pezizomycotina</taxon>
        <taxon>Dothideomycetes</taxon>
        <taxon>Pleosporomycetidae</taxon>
        <taxon>Pleosporales</taxon>
        <taxon>Massarineae</taxon>
        <taxon>Didymosphaeriaceae</taxon>
        <taxon>Bimuria</taxon>
    </lineage>
</organism>
<evidence type="ECO:0000256" key="1">
    <source>
        <dbReference type="ARBA" id="ARBA00004123"/>
    </source>
</evidence>